<evidence type="ECO:0000256" key="2">
    <source>
        <dbReference type="ARBA" id="ARBA00022729"/>
    </source>
</evidence>
<dbReference type="PRINTS" id="PR01805">
    <property type="entry name" value="VACJLIPOPROT"/>
</dbReference>
<dbReference type="PROSITE" id="PS51257">
    <property type="entry name" value="PROKAR_LIPOPROTEIN"/>
    <property type="match status" value="1"/>
</dbReference>
<dbReference type="OrthoDB" id="9785326at2"/>
<dbReference type="PANTHER" id="PTHR30035:SF3">
    <property type="entry name" value="INTERMEMBRANE PHOSPHOLIPID TRANSPORT SYSTEM LIPOPROTEIN MLAA"/>
    <property type="match status" value="1"/>
</dbReference>
<feature type="chain" id="PRO_5001912110" evidence="3">
    <location>
        <begin position="22"/>
        <end position="235"/>
    </location>
</feature>
<accession>A0A095VUV2</accession>
<gene>
    <name evidence="4" type="ORF">HRUBRA_00302</name>
</gene>
<sequence length="235" mass="25751">MRARVVLAFALVLSCAQVAQGSDMDPLEPINRPIFAFNDMLDTFVLRPAAKGYDYAVPQTVQQGIGNFFGNMADVNRSVNALLQGKWDGAGASAGRVLVNSTLGMFGFFDVATELGIERHRADFGETLAAWGVPQGPYLVVPLFGPRTVRSGTGTLVDTFASVPFYIEDSSVTWSLFSLGIVHGRARLLESDQLLSGDRYIFIRDAYLQQRAARLSGGTVEDEFSDFEDDWSEDF</sequence>
<proteinExistence type="inferred from homology"/>
<dbReference type="STRING" id="1265313.HRUBRA_00302"/>
<evidence type="ECO:0000313" key="4">
    <source>
        <dbReference type="EMBL" id="KGE05100.1"/>
    </source>
</evidence>
<organism evidence="4 5">
    <name type="scientific">Pseudohaliea rubra DSM 19751</name>
    <dbReference type="NCBI Taxonomy" id="1265313"/>
    <lineage>
        <taxon>Bacteria</taxon>
        <taxon>Pseudomonadati</taxon>
        <taxon>Pseudomonadota</taxon>
        <taxon>Gammaproteobacteria</taxon>
        <taxon>Cellvibrionales</taxon>
        <taxon>Halieaceae</taxon>
        <taxon>Pseudohaliea</taxon>
    </lineage>
</organism>
<dbReference type="eggNOG" id="COG2853">
    <property type="taxonomic scope" value="Bacteria"/>
</dbReference>
<dbReference type="InterPro" id="IPR007428">
    <property type="entry name" value="MlaA"/>
</dbReference>
<dbReference type="GO" id="GO:0120010">
    <property type="term" value="P:intermembrane phospholipid transfer"/>
    <property type="evidence" value="ECO:0007669"/>
    <property type="project" value="TreeGrafter"/>
</dbReference>
<comment type="caution">
    <text evidence="4">The sequence shown here is derived from an EMBL/GenBank/DDBJ whole genome shotgun (WGS) entry which is preliminary data.</text>
</comment>
<keyword evidence="4" id="KW-0449">Lipoprotein</keyword>
<name>A0A095VUV2_9GAMM</name>
<dbReference type="Pfam" id="PF04333">
    <property type="entry name" value="MlaA"/>
    <property type="match status" value="1"/>
</dbReference>
<evidence type="ECO:0000313" key="5">
    <source>
        <dbReference type="Proteomes" id="UP000029640"/>
    </source>
</evidence>
<dbReference type="PATRIC" id="fig|1265313.6.peg.302"/>
<dbReference type="EMBL" id="AUVB01000012">
    <property type="protein sequence ID" value="KGE05100.1"/>
    <property type="molecule type" value="Genomic_DNA"/>
</dbReference>
<dbReference type="PANTHER" id="PTHR30035">
    <property type="entry name" value="LIPOPROTEIN VACJ-RELATED"/>
    <property type="match status" value="1"/>
</dbReference>
<dbReference type="Proteomes" id="UP000029640">
    <property type="component" value="Unassembled WGS sequence"/>
</dbReference>
<protein>
    <submittedName>
        <fullName evidence="4">VacJ-like lipoprotein</fullName>
    </submittedName>
</protein>
<dbReference type="RefSeq" id="WP_035514342.1">
    <property type="nucleotide sequence ID" value="NZ_KN234748.1"/>
</dbReference>
<keyword evidence="2 3" id="KW-0732">Signal</keyword>
<comment type="similarity">
    <text evidence="1">Belongs to the MlaA family.</text>
</comment>
<evidence type="ECO:0000256" key="3">
    <source>
        <dbReference type="SAM" id="SignalP"/>
    </source>
</evidence>
<dbReference type="GO" id="GO:0016020">
    <property type="term" value="C:membrane"/>
    <property type="evidence" value="ECO:0007669"/>
    <property type="project" value="InterPro"/>
</dbReference>
<keyword evidence="5" id="KW-1185">Reference proteome</keyword>
<feature type="signal peptide" evidence="3">
    <location>
        <begin position="1"/>
        <end position="21"/>
    </location>
</feature>
<reference evidence="4 5" key="1">
    <citation type="journal article" date="2014" name="Genome Announc.">
        <title>Genome Sequence of Gammaproteobacterial Pseudohaliea rubra Type Strain DSM 19751, Isolated from Coastal Seawater of the Mediterranean Sea.</title>
        <authorList>
            <person name="Spring S."/>
            <person name="Fiebig A."/>
            <person name="Riedel T."/>
            <person name="Goker M."/>
            <person name="Klenk H.P."/>
        </authorList>
    </citation>
    <scope>NUCLEOTIDE SEQUENCE [LARGE SCALE GENOMIC DNA]</scope>
    <source>
        <strain evidence="4 5">DSM 19751</strain>
    </source>
</reference>
<dbReference type="AlphaFoldDB" id="A0A095VUV2"/>
<dbReference type="HOGENOM" id="CLU_059326_3_1_6"/>
<evidence type="ECO:0000256" key="1">
    <source>
        <dbReference type="ARBA" id="ARBA00010634"/>
    </source>
</evidence>